<evidence type="ECO:0000256" key="3">
    <source>
        <dbReference type="ARBA" id="ARBA00022989"/>
    </source>
</evidence>
<evidence type="ECO:0000313" key="7">
    <source>
        <dbReference type="EMBL" id="EAR62391.1"/>
    </source>
</evidence>
<dbReference type="RefSeq" id="WP_007020701.1">
    <property type="nucleotide sequence ID" value="NZ_CH724125.1"/>
</dbReference>
<feature type="transmembrane region" description="Helical" evidence="5">
    <location>
        <begin position="124"/>
        <end position="141"/>
    </location>
</feature>
<feature type="transmembrane region" description="Helical" evidence="5">
    <location>
        <begin position="66"/>
        <end position="87"/>
    </location>
</feature>
<feature type="domain" description="EamA" evidence="6">
    <location>
        <begin position="9"/>
        <end position="135"/>
    </location>
</feature>
<dbReference type="SUPFAM" id="SSF103481">
    <property type="entry name" value="Multidrug resistance efflux transporter EmrE"/>
    <property type="match status" value="2"/>
</dbReference>
<feature type="transmembrane region" description="Helical" evidence="5">
    <location>
        <begin position="7"/>
        <end position="27"/>
    </location>
</feature>
<name>A0A7U8C9K9_NEPCE</name>
<feature type="transmembrane region" description="Helical" evidence="5">
    <location>
        <begin position="33"/>
        <end position="54"/>
    </location>
</feature>
<dbReference type="Pfam" id="PF00892">
    <property type="entry name" value="EamA"/>
    <property type="match status" value="2"/>
</dbReference>
<feature type="transmembrane region" description="Helical" evidence="5">
    <location>
        <begin position="93"/>
        <end position="112"/>
    </location>
</feature>
<keyword evidence="8" id="KW-1185">Reference proteome</keyword>
<evidence type="ECO:0000256" key="1">
    <source>
        <dbReference type="ARBA" id="ARBA00004141"/>
    </source>
</evidence>
<evidence type="ECO:0000313" key="8">
    <source>
        <dbReference type="Proteomes" id="UP000002171"/>
    </source>
</evidence>
<evidence type="ECO:0000259" key="6">
    <source>
        <dbReference type="Pfam" id="PF00892"/>
    </source>
</evidence>
<accession>A0A7U8C9K9</accession>
<evidence type="ECO:0000256" key="4">
    <source>
        <dbReference type="ARBA" id="ARBA00023136"/>
    </source>
</evidence>
<reference evidence="7 8" key="1">
    <citation type="submission" date="2006-02" db="EMBL/GenBank/DDBJ databases">
        <authorList>
            <person name="Pinhassi J."/>
            <person name="Pedros-Alio C."/>
            <person name="Ferriera S."/>
            <person name="Johnson J."/>
            <person name="Kravitz S."/>
            <person name="Halpern A."/>
            <person name="Remington K."/>
            <person name="Beeson K."/>
            <person name="Tran B."/>
            <person name="Rogers Y.-H."/>
            <person name="Friedman R."/>
            <person name="Venter J.C."/>
        </authorList>
    </citation>
    <scope>NUCLEOTIDE SEQUENCE [LARGE SCALE GENOMIC DNA]</scope>
    <source>
        <strain evidence="7 8">MED92</strain>
    </source>
</reference>
<evidence type="ECO:0000256" key="5">
    <source>
        <dbReference type="SAM" id="Phobius"/>
    </source>
</evidence>
<dbReference type="Proteomes" id="UP000002171">
    <property type="component" value="Unassembled WGS sequence"/>
</dbReference>
<feature type="transmembrane region" description="Helical" evidence="5">
    <location>
        <begin position="147"/>
        <end position="164"/>
    </location>
</feature>
<keyword evidence="3 5" id="KW-1133">Transmembrane helix</keyword>
<feature type="transmembrane region" description="Helical" evidence="5">
    <location>
        <begin position="238"/>
        <end position="260"/>
    </location>
</feature>
<feature type="transmembrane region" description="Helical" evidence="5">
    <location>
        <begin position="210"/>
        <end position="231"/>
    </location>
</feature>
<proteinExistence type="predicted"/>
<dbReference type="OrthoDB" id="9810556at2"/>
<comment type="subcellular location">
    <subcellularLocation>
        <location evidence="1">Membrane</location>
        <topology evidence="1">Multi-pass membrane protein</topology>
    </subcellularLocation>
</comment>
<feature type="domain" description="EamA" evidence="6">
    <location>
        <begin position="151"/>
        <end position="285"/>
    </location>
</feature>
<evidence type="ECO:0000256" key="2">
    <source>
        <dbReference type="ARBA" id="ARBA00022692"/>
    </source>
</evidence>
<dbReference type="GO" id="GO:0016020">
    <property type="term" value="C:membrane"/>
    <property type="evidence" value="ECO:0007669"/>
    <property type="project" value="UniProtKB-SubCell"/>
</dbReference>
<organism evidence="7 8">
    <name type="scientific">Neptuniibacter caesariensis</name>
    <dbReference type="NCBI Taxonomy" id="207954"/>
    <lineage>
        <taxon>Bacteria</taxon>
        <taxon>Pseudomonadati</taxon>
        <taxon>Pseudomonadota</taxon>
        <taxon>Gammaproteobacteria</taxon>
        <taxon>Oceanospirillales</taxon>
        <taxon>Oceanospirillaceae</taxon>
        <taxon>Neptuniibacter</taxon>
    </lineage>
</organism>
<feature type="transmembrane region" description="Helical" evidence="5">
    <location>
        <begin position="266"/>
        <end position="287"/>
    </location>
</feature>
<protein>
    <submittedName>
        <fullName evidence="7">Transporter, drug/metabolite exporter family protein</fullName>
    </submittedName>
</protein>
<keyword evidence="2 5" id="KW-0812">Transmembrane</keyword>
<dbReference type="PANTHER" id="PTHR32322">
    <property type="entry name" value="INNER MEMBRANE TRANSPORTER"/>
    <property type="match status" value="1"/>
</dbReference>
<feature type="transmembrane region" description="Helical" evidence="5">
    <location>
        <begin position="176"/>
        <end position="198"/>
    </location>
</feature>
<sequence>MDGASVVRLLLLAAIWGASFLFMRIAAPELGAALVAEIRVLLAAMFLWAASVFFKRSLRVGENWRHYLIVGFFNSALPFILFSYAALQLSASILSILNATAPLWGCVIAAALDRQRIPVKTFSGLVLGVIGVGVLLGFDTAVVSEAGWLPCLAAIGAAFCYGIASNYTRRAKADDAFSNAHGTMWSSTLILLPMVILFSSTEQVTVITEGAVLMSVTALGVICTGIAYLLYFRLIKDVGAASALTVTFLIPVFGVLWGGLFLNENMGWHTFCGGVIVVIGTMLVTGFSPKNLFKNRSAHV</sequence>
<dbReference type="EMBL" id="AAOW01000003">
    <property type="protein sequence ID" value="EAR62391.1"/>
    <property type="molecule type" value="Genomic_DNA"/>
</dbReference>
<comment type="caution">
    <text evidence="7">The sequence shown here is derived from an EMBL/GenBank/DDBJ whole genome shotgun (WGS) entry which is preliminary data.</text>
</comment>
<dbReference type="InterPro" id="IPR037185">
    <property type="entry name" value="EmrE-like"/>
</dbReference>
<gene>
    <name evidence="7" type="ORF">MED92_15178</name>
</gene>
<dbReference type="InterPro" id="IPR050638">
    <property type="entry name" value="AA-Vitamin_Transporters"/>
</dbReference>
<dbReference type="AlphaFoldDB" id="A0A7U8C9K9"/>
<dbReference type="PANTHER" id="PTHR32322:SF9">
    <property type="entry name" value="AMINO-ACID METABOLITE EFFLUX PUMP-RELATED"/>
    <property type="match status" value="1"/>
</dbReference>
<keyword evidence="4 5" id="KW-0472">Membrane</keyword>
<dbReference type="InterPro" id="IPR000620">
    <property type="entry name" value="EamA_dom"/>
</dbReference>